<evidence type="ECO:0000313" key="3">
    <source>
        <dbReference type="Proteomes" id="UP001234989"/>
    </source>
</evidence>
<dbReference type="AlphaFoldDB" id="A0AAF0TIY1"/>
<feature type="chain" id="PRO_5042201056" evidence="1">
    <location>
        <begin position="22"/>
        <end position="146"/>
    </location>
</feature>
<organism evidence="2 3">
    <name type="scientific">Solanum verrucosum</name>
    <dbReference type="NCBI Taxonomy" id="315347"/>
    <lineage>
        <taxon>Eukaryota</taxon>
        <taxon>Viridiplantae</taxon>
        <taxon>Streptophyta</taxon>
        <taxon>Embryophyta</taxon>
        <taxon>Tracheophyta</taxon>
        <taxon>Spermatophyta</taxon>
        <taxon>Magnoliopsida</taxon>
        <taxon>eudicotyledons</taxon>
        <taxon>Gunneridae</taxon>
        <taxon>Pentapetalae</taxon>
        <taxon>asterids</taxon>
        <taxon>lamiids</taxon>
        <taxon>Solanales</taxon>
        <taxon>Solanaceae</taxon>
        <taxon>Solanoideae</taxon>
        <taxon>Solaneae</taxon>
        <taxon>Solanum</taxon>
    </lineage>
</organism>
<name>A0AAF0TIY1_SOLVR</name>
<sequence>MKSINIFRFLLVSLFPFVAFCRSFTSQNPIVLPTNNNNNNDDVAGHSSVGHGRPTTLATLVKNTLFIILSLEADPYIYLANIGHHECPNTVLQNVPSNSFLRLIMMMILRCVKRMPLILCSQQLIYLVRVLTKLFGKLMIKWYHRK</sequence>
<reference evidence="2" key="1">
    <citation type="submission" date="2023-08" db="EMBL/GenBank/DDBJ databases">
        <title>A de novo genome assembly of Solanum verrucosum Schlechtendal, a Mexican diploid species geographically isolated from the other diploid A-genome species in potato relatives.</title>
        <authorList>
            <person name="Hosaka K."/>
        </authorList>
    </citation>
    <scope>NUCLEOTIDE SEQUENCE</scope>
    <source>
        <tissue evidence="2">Young leaves</tissue>
    </source>
</reference>
<feature type="signal peptide" evidence="1">
    <location>
        <begin position="1"/>
        <end position="21"/>
    </location>
</feature>
<proteinExistence type="predicted"/>
<gene>
    <name evidence="2" type="ORF">MTR67_014496</name>
</gene>
<dbReference type="EMBL" id="CP133614">
    <property type="protein sequence ID" value="WMV21111.1"/>
    <property type="molecule type" value="Genomic_DNA"/>
</dbReference>
<keyword evidence="1" id="KW-0732">Signal</keyword>
<protein>
    <submittedName>
        <fullName evidence="2">Uncharacterized protein</fullName>
    </submittedName>
</protein>
<keyword evidence="3" id="KW-1185">Reference proteome</keyword>
<accession>A0AAF0TIY1</accession>
<dbReference type="Proteomes" id="UP001234989">
    <property type="component" value="Chromosome 3"/>
</dbReference>
<evidence type="ECO:0000313" key="2">
    <source>
        <dbReference type="EMBL" id="WMV21111.1"/>
    </source>
</evidence>
<evidence type="ECO:0000256" key="1">
    <source>
        <dbReference type="SAM" id="SignalP"/>
    </source>
</evidence>